<dbReference type="SMART" id="SM00530">
    <property type="entry name" value="HTH_XRE"/>
    <property type="match status" value="1"/>
</dbReference>
<feature type="domain" description="HTH cro/C1-type" evidence="1">
    <location>
        <begin position="24"/>
        <end position="78"/>
    </location>
</feature>
<dbReference type="Proteomes" id="UP000010290">
    <property type="component" value="Chromosome"/>
</dbReference>
<proteinExistence type="predicted"/>
<evidence type="ECO:0000313" key="2">
    <source>
        <dbReference type="EMBL" id="EKT61588.1"/>
    </source>
</evidence>
<dbReference type="SUPFAM" id="SSF47413">
    <property type="entry name" value="lambda repressor-like DNA-binding domains"/>
    <property type="match status" value="1"/>
</dbReference>
<sequence length="128" mass="14686">MNTTIHKNIDNFQKVLIKIIGTELYNIRKNKGISGSKLGKKLKISQQQISRYERGLCSMSCEKLFSILFYLEISPVIFFENIIFNLNTYSPDMLLYIHDGKGLIKNDSDFNYLLNGNIGSVLNSIFPK</sequence>
<dbReference type="InterPro" id="IPR001387">
    <property type="entry name" value="Cro/C1-type_HTH"/>
</dbReference>
<dbReference type="HOGENOM" id="CLU_066192_40_4_6"/>
<keyword evidence="3" id="KW-1185">Reference proteome</keyword>
<dbReference type="PROSITE" id="PS50943">
    <property type="entry name" value="HTH_CROC1"/>
    <property type="match status" value="1"/>
</dbReference>
<dbReference type="CDD" id="cd00093">
    <property type="entry name" value="HTH_XRE"/>
    <property type="match status" value="1"/>
</dbReference>
<evidence type="ECO:0000313" key="3">
    <source>
        <dbReference type="Proteomes" id="UP000010290"/>
    </source>
</evidence>
<dbReference type="InterPro" id="IPR010982">
    <property type="entry name" value="Lambda_DNA-bd_dom_sf"/>
</dbReference>
<comment type="caution">
    <text evidence="2">The sequence shown here is derived from an EMBL/GenBank/DDBJ whole genome shotgun (WGS) entry which is preliminary data.</text>
</comment>
<dbReference type="OrthoDB" id="9797172at2"/>
<organism evidence="2 3">
    <name type="scientific">Providencia sneebia DSM 19967</name>
    <dbReference type="NCBI Taxonomy" id="1141660"/>
    <lineage>
        <taxon>Bacteria</taxon>
        <taxon>Pseudomonadati</taxon>
        <taxon>Pseudomonadota</taxon>
        <taxon>Gammaproteobacteria</taxon>
        <taxon>Enterobacterales</taxon>
        <taxon>Morganellaceae</taxon>
        <taxon>Providencia</taxon>
    </lineage>
</organism>
<protein>
    <submittedName>
        <fullName evidence="2">Fimbrial operon regulator</fullName>
    </submittedName>
</protein>
<name>K8WLT3_9GAMM</name>
<dbReference type="AlphaFoldDB" id="K8WLT3"/>
<dbReference type="Pfam" id="PF01381">
    <property type="entry name" value="HTH_3"/>
    <property type="match status" value="1"/>
</dbReference>
<dbReference type="EMBL" id="AKKN01000001">
    <property type="protein sequence ID" value="EKT61588.1"/>
    <property type="molecule type" value="Genomic_DNA"/>
</dbReference>
<gene>
    <name evidence="2" type="ORF">OO7_00555</name>
</gene>
<dbReference type="GO" id="GO:0003677">
    <property type="term" value="F:DNA binding"/>
    <property type="evidence" value="ECO:0007669"/>
    <property type="project" value="InterPro"/>
</dbReference>
<accession>K8WLT3</accession>
<evidence type="ECO:0000259" key="1">
    <source>
        <dbReference type="PROSITE" id="PS50943"/>
    </source>
</evidence>
<dbReference type="Gene3D" id="1.10.260.40">
    <property type="entry name" value="lambda repressor-like DNA-binding domains"/>
    <property type="match status" value="1"/>
</dbReference>
<reference evidence="2 3" key="1">
    <citation type="journal article" date="2012" name="BMC Genomics">
        <title>Comparative genomics of bacteria in the genus Providencia isolated from wild Drosophila melanogaster.</title>
        <authorList>
            <person name="Galac M.R."/>
            <person name="Lazzaro B.P."/>
        </authorList>
    </citation>
    <scope>NUCLEOTIDE SEQUENCE [LARGE SCALE GENOMIC DNA]</scope>
    <source>
        <strain evidence="2 3">DSM 19967</strain>
    </source>
</reference>